<dbReference type="GO" id="GO:0008168">
    <property type="term" value="F:methyltransferase activity"/>
    <property type="evidence" value="ECO:0007669"/>
    <property type="project" value="UniProtKB-KW"/>
</dbReference>
<dbReference type="InterPro" id="IPR015421">
    <property type="entry name" value="PyrdxlP-dep_Trfase_major"/>
</dbReference>
<dbReference type="InterPro" id="IPR015422">
    <property type="entry name" value="PyrdxlP-dep_Trfase_small"/>
</dbReference>
<keyword evidence="7 8" id="KW-0663">Pyridoxal phosphate</keyword>
<dbReference type="GO" id="GO:0032259">
    <property type="term" value="P:methylation"/>
    <property type="evidence" value="ECO:0007669"/>
    <property type="project" value="UniProtKB-KW"/>
</dbReference>
<organism evidence="11 12">
    <name type="scientific">Schizosaccharomyces cryophilus (strain OY26 / ATCC MYA-4695 / CBS 11777 / NBRC 106824 / NRRL Y48691)</name>
    <name type="common">Fission yeast</name>
    <dbReference type="NCBI Taxonomy" id="653667"/>
    <lineage>
        <taxon>Eukaryota</taxon>
        <taxon>Fungi</taxon>
        <taxon>Dikarya</taxon>
        <taxon>Ascomycota</taxon>
        <taxon>Taphrinomycotina</taxon>
        <taxon>Schizosaccharomycetes</taxon>
        <taxon>Schizosaccharomycetales</taxon>
        <taxon>Schizosaccharomycetaceae</taxon>
        <taxon>Schizosaccharomyces</taxon>
    </lineage>
</organism>
<dbReference type="RefSeq" id="XP_013021586.1">
    <property type="nucleotide sequence ID" value="XM_013166132.1"/>
</dbReference>
<reference evidence="11 12" key="1">
    <citation type="journal article" date="2011" name="Science">
        <title>Comparative functional genomics of the fission yeasts.</title>
        <authorList>
            <person name="Rhind N."/>
            <person name="Chen Z."/>
            <person name="Yassour M."/>
            <person name="Thompson D.A."/>
            <person name="Haas B.J."/>
            <person name="Habib N."/>
            <person name="Wapinski I."/>
            <person name="Roy S."/>
            <person name="Lin M.F."/>
            <person name="Heiman D.I."/>
            <person name="Young S.K."/>
            <person name="Furuya K."/>
            <person name="Guo Y."/>
            <person name="Pidoux A."/>
            <person name="Chen H.M."/>
            <person name="Robbertse B."/>
            <person name="Goldberg J.M."/>
            <person name="Aoki K."/>
            <person name="Bayne E.H."/>
            <person name="Berlin A.M."/>
            <person name="Desjardins C.A."/>
            <person name="Dobbs E."/>
            <person name="Dukaj L."/>
            <person name="Fan L."/>
            <person name="FitzGerald M.G."/>
            <person name="French C."/>
            <person name="Gujja S."/>
            <person name="Hansen K."/>
            <person name="Keifenheim D."/>
            <person name="Levin J.Z."/>
            <person name="Mosher R.A."/>
            <person name="Mueller C.A."/>
            <person name="Pfiffner J."/>
            <person name="Priest M."/>
            <person name="Russ C."/>
            <person name="Smialowska A."/>
            <person name="Swoboda P."/>
            <person name="Sykes S.M."/>
            <person name="Vaughn M."/>
            <person name="Vengrova S."/>
            <person name="Yoder R."/>
            <person name="Zeng Q."/>
            <person name="Allshire R."/>
            <person name="Baulcombe D."/>
            <person name="Birren B.W."/>
            <person name="Brown W."/>
            <person name="Ekwall K."/>
            <person name="Kellis M."/>
            <person name="Leatherwood J."/>
            <person name="Levin H."/>
            <person name="Margalit H."/>
            <person name="Martienssen R."/>
            <person name="Nieduszynski C.A."/>
            <person name="Spatafora J.W."/>
            <person name="Friedman N."/>
            <person name="Dalgaard J.Z."/>
            <person name="Baumann P."/>
            <person name="Niki H."/>
            <person name="Regev A."/>
            <person name="Nusbaum C."/>
        </authorList>
    </citation>
    <scope>NUCLEOTIDE SEQUENCE [LARGE SCALE GENOMIC DNA]</scope>
    <source>
        <strain evidence="12">OY26 / ATCC MYA-4695 / CBS 11777 / NBRC 106824 / NRRL Y48691</strain>
    </source>
</reference>
<dbReference type="GO" id="GO:0005739">
    <property type="term" value="C:mitochondrion"/>
    <property type="evidence" value="ECO:0007669"/>
    <property type="project" value="TreeGrafter"/>
</dbReference>
<comment type="catalytic activity">
    <reaction evidence="1 9">
        <text>(6R)-5,10-methylene-5,6,7,8-tetrahydrofolate + glycine + H2O = (6S)-5,6,7,8-tetrahydrofolate + L-serine</text>
        <dbReference type="Rhea" id="RHEA:15481"/>
        <dbReference type="ChEBI" id="CHEBI:15377"/>
        <dbReference type="ChEBI" id="CHEBI:15636"/>
        <dbReference type="ChEBI" id="CHEBI:33384"/>
        <dbReference type="ChEBI" id="CHEBI:57305"/>
        <dbReference type="ChEBI" id="CHEBI:57453"/>
        <dbReference type="EC" id="2.1.2.1"/>
    </reaction>
</comment>
<feature type="modified residue" description="N6-(pyridoxal phosphate)lysine" evidence="8">
    <location>
        <position position="242"/>
    </location>
</feature>
<evidence type="ECO:0000256" key="5">
    <source>
        <dbReference type="ARBA" id="ARBA00022563"/>
    </source>
</evidence>
<keyword evidence="6 9" id="KW-0808">Transferase</keyword>
<proteinExistence type="inferred from homology"/>
<dbReference type="FunFam" id="3.40.640.10:FF:000097">
    <property type="entry name" value="Serine hydroxymethyltransferase"/>
    <property type="match status" value="1"/>
</dbReference>
<comment type="function">
    <text evidence="9">Interconversion of serine and glycine.</text>
</comment>
<dbReference type="PIRSF" id="PIRSF000412">
    <property type="entry name" value="SHMT"/>
    <property type="match status" value="1"/>
</dbReference>
<evidence type="ECO:0000256" key="2">
    <source>
        <dbReference type="ARBA" id="ARBA00001933"/>
    </source>
</evidence>
<evidence type="ECO:0000313" key="11">
    <source>
        <dbReference type="EMBL" id="EPY53340.1"/>
    </source>
</evidence>
<accession>S9W6A3</accession>
<dbReference type="PROSITE" id="PS00096">
    <property type="entry name" value="SHMT"/>
    <property type="match status" value="1"/>
</dbReference>
<evidence type="ECO:0000256" key="8">
    <source>
        <dbReference type="PIRSR" id="PIRSR000412-50"/>
    </source>
</evidence>
<keyword evidence="12" id="KW-1185">Reference proteome</keyword>
<dbReference type="GO" id="GO:0035999">
    <property type="term" value="P:tetrahydrofolate interconversion"/>
    <property type="evidence" value="ECO:0007669"/>
    <property type="project" value="UniProtKB-UniPathway"/>
</dbReference>
<dbReference type="PANTHER" id="PTHR11680">
    <property type="entry name" value="SERINE HYDROXYMETHYLTRANSFERASE"/>
    <property type="match status" value="1"/>
</dbReference>
<dbReference type="GO" id="GO:0004372">
    <property type="term" value="F:glycine hydroxymethyltransferase activity"/>
    <property type="evidence" value="ECO:0007669"/>
    <property type="project" value="UniProtKB-EC"/>
</dbReference>
<feature type="domain" description="Serine hydroxymethyltransferase-like" evidence="10">
    <location>
        <begin position="11"/>
        <end position="409"/>
    </location>
</feature>
<evidence type="ECO:0000256" key="7">
    <source>
        <dbReference type="ARBA" id="ARBA00022898"/>
    </source>
</evidence>
<dbReference type="NCBIfam" id="NF000586">
    <property type="entry name" value="PRK00011.1"/>
    <property type="match status" value="1"/>
</dbReference>
<dbReference type="eggNOG" id="KOG2467">
    <property type="taxonomic scope" value="Eukaryota"/>
</dbReference>
<evidence type="ECO:0000256" key="9">
    <source>
        <dbReference type="RuleBase" id="RU000585"/>
    </source>
</evidence>
<dbReference type="HAMAP" id="MF_00051">
    <property type="entry name" value="SHMT"/>
    <property type="match status" value="1"/>
</dbReference>
<evidence type="ECO:0000256" key="4">
    <source>
        <dbReference type="ARBA" id="ARBA00006376"/>
    </source>
</evidence>
<dbReference type="Pfam" id="PF00464">
    <property type="entry name" value="SHMT"/>
    <property type="match status" value="1"/>
</dbReference>
<protein>
    <recommendedName>
        <fullName evidence="9">Serine hydroxymethyltransferase</fullName>
        <ecNumber evidence="9">2.1.2.1</ecNumber>
    </recommendedName>
</protein>
<evidence type="ECO:0000313" key="12">
    <source>
        <dbReference type="Proteomes" id="UP000015464"/>
    </source>
</evidence>
<dbReference type="InterPro" id="IPR001085">
    <property type="entry name" value="Ser_HO-MeTrfase"/>
</dbReference>
<dbReference type="Gene3D" id="3.40.640.10">
    <property type="entry name" value="Type I PLP-dependent aspartate aminotransferase-like (Major domain)"/>
    <property type="match status" value="1"/>
</dbReference>
<dbReference type="InterPro" id="IPR049943">
    <property type="entry name" value="Ser_HO-MeTrfase-like"/>
</dbReference>
<dbReference type="InterPro" id="IPR019798">
    <property type="entry name" value="Ser_HO-MeTrfase_PLP_BS"/>
</dbReference>
<sequence>MASSDVMLTHLKEQDPTVAEIMKNEAERQRSSIVLIASENFTSRAVMDALGSVMSNKYSEGYPGARYYGGNKYIDQIESLCQERALAAFNLDSSKWGVNVQCLSGSPANLQVYQAIMPPHGRLMGLDLPSGGHLSHGYQTDTKKISAVSAYFETMPYRVDPSTGIIDYDTLEKNAQLYRPKILVAGTSAYCRLIDYKRMREIADSVNAYLVVDMAHISGLISAGVIPSPFEYADVVTTTTHKSLRGPRGAMIFFRRGLRNHDKKGNPVYYDLEEKINFSVFPGHQGGPHNHTITALAVALKQCQTPEYKQYQAQVVKNAKVCEEEFRKRGYKLAADGTDSHMVLVDVKSKGIDGARAERILELINIATNKNTLPSDKSALSPSGIRIGTPAMTTRGFNEQDFVRVVEYIDRAINIAADLQKSLPKEANKLKDFKAKLGEGNQINEVVQLQKDIVEWASSFPLAQ</sequence>
<dbReference type="GeneID" id="25038185"/>
<dbReference type="InterPro" id="IPR039429">
    <property type="entry name" value="SHMT-like_dom"/>
</dbReference>
<evidence type="ECO:0000259" key="10">
    <source>
        <dbReference type="Pfam" id="PF00464"/>
    </source>
</evidence>
<keyword evidence="5 9" id="KW-0554">One-carbon metabolism</keyword>
<name>S9W6A3_SCHCR</name>
<dbReference type="CDD" id="cd00378">
    <property type="entry name" value="SHMT"/>
    <property type="match status" value="1"/>
</dbReference>
<dbReference type="STRING" id="653667.S9W6A3"/>
<evidence type="ECO:0000256" key="6">
    <source>
        <dbReference type="ARBA" id="ARBA00022679"/>
    </source>
</evidence>
<dbReference type="UniPathway" id="UPA00193"/>
<dbReference type="HOGENOM" id="CLU_022477_0_1_1"/>
<dbReference type="Gene3D" id="3.90.1150.10">
    <property type="entry name" value="Aspartate Aminotransferase, domain 1"/>
    <property type="match status" value="1"/>
</dbReference>
<dbReference type="OMA" id="CQFANVQ"/>
<dbReference type="OrthoDB" id="10265628at2759"/>
<gene>
    <name evidence="11" type="ORF">SPOG_03868</name>
</gene>
<dbReference type="SUPFAM" id="SSF53383">
    <property type="entry name" value="PLP-dependent transferases"/>
    <property type="match status" value="1"/>
</dbReference>
<comment type="cofactor">
    <cofactor evidence="2 8 9">
        <name>pyridoxal 5'-phosphate</name>
        <dbReference type="ChEBI" id="CHEBI:597326"/>
    </cofactor>
</comment>
<dbReference type="EC" id="2.1.2.1" evidence="9"/>
<dbReference type="AlphaFoldDB" id="S9W6A3"/>
<dbReference type="GO" id="GO:0019264">
    <property type="term" value="P:glycine biosynthetic process from serine"/>
    <property type="evidence" value="ECO:0007669"/>
    <property type="project" value="InterPro"/>
</dbReference>
<comment type="similarity">
    <text evidence="4 9">Belongs to the SHMT family.</text>
</comment>
<evidence type="ECO:0000256" key="3">
    <source>
        <dbReference type="ARBA" id="ARBA00004777"/>
    </source>
</evidence>
<evidence type="ECO:0000256" key="1">
    <source>
        <dbReference type="ARBA" id="ARBA00001528"/>
    </source>
</evidence>
<dbReference type="GO" id="GO:0030170">
    <property type="term" value="F:pyridoxal phosphate binding"/>
    <property type="evidence" value="ECO:0007669"/>
    <property type="project" value="InterPro"/>
</dbReference>
<dbReference type="EMBL" id="KE546988">
    <property type="protein sequence ID" value="EPY53340.1"/>
    <property type="molecule type" value="Genomic_DNA"/>
</dbReference>
<dbReference type="PANTHER" id="PTHR11680:SF58">
    <property type="entry name" value="SERINE HYDROXYMETHYLTRANSFERASE, CYTOSOLIC-RELATED"/>
    <property type="match status" value="1"/>
</dbReference>
<dbReference type="InterPro" id="IPR015424">
    <property type="entry name" value="PyrdxlP-dep_Trfase"/>
</dbReference>
<comment type="pathway">
    <text evidence="3 9">One-carbon metabolism; tetrahydrofolate interconversion.</text>
</comment>
<dbReference type="Proteomes" id="UP000015464">
    <property type="component" value="Unassembled WGS sequence"/>
</dbReference>